<evidence type="ECO:0000256" key="1">
    <source>
        <dbReference type="SAM" id="SignalP"/>
    </source>
</evidence>
<dbReference type="EMBL" id="JADKGY010000001">
    <property type="protein sequence ID" value="MBK9981593.1"/>
    <property type="molecule type" value="Genomic_DNA"/>
</dbReference>
<name>A0A9D7STB3_9BACT</name>
<sequence>MKKIIVIMIFFYIATISFAQTADDIGKIALSVVMPENVDDLDVSQLSKLETKITKITSAAGLAAVGYNNNFVIYPKFAIYDVNVVEGGMQNISVVTAEVSFFIKQVDNNIVFSTVSKDLKGSGKNKETAITNAISSIPVDDAKFKKFIESGKMKILQYYESKCQDIIIRSESLVKMQDYGQALGLLMTVPEEVSCYNKVQEKAIEAFKAYQNHRCKEQIQLARAELEANNYHSSLEILSQIDPAATCFEESRTLMKTAGSKVDAEEKKQWDFAMKVYNDDVALEKLRINAIKDIAVAYYKSQPTSLQYIYIIK</sequence>
<keyword evidence="1" id="KW-0732">Signal</keyword>
<evidence type="ECO:0000313" key="2">
    <source>
        <dbReference type="EMBL" id="MBK9981593.1"/>
    </source>
</evidence>
<dbReference type="Proteomes" id="UP000808337">
    <property type="component" value="Unassembled WGS sequence"/>
</dbReference>
<gene>
    <name evidence="2" type="ORF">IPP15_04075</name>
</gene>
<feature type="chain" id="PRO_5038627275" description="Tetratricopeptide repeat protein" evidence="1">
    <location>
        <begin position="20"/>
        <end position="313"/>
    </location>
</feature>
<feature type="signal peptide" evidence="1">
    <location>
        <begin position="1"/>
        <end position="19"/>
    </location>
</feature>
<accession>A0A9D7STB3</accession>
<dbReference type="AlphaFoldDB" id="A0A9D7STB3"/>
<reference evidence="2 3" key="1">
    <citation type="submission" date="2020-10" db="EMBL/GenBank/DDBJ databases">
        <title>Connecting structure to function with the recovery of over 1000 high-quality activated sludge metagenome-assembled genomes encoding full-length rRNA genes using long-read sequencing.</title>
        <authorList>
            <person name="Singleton C.M."/>
            <person name="Petriglieri F."/>
            <person name="Kristensen J.M."/>
            <person name="Kirkegaard R.H."/>
            <person name="Michaelsen T.Y."/>
            <person name="Andersen M.H."/>
            <person name="Karst S.M."/>
            <person name="Dueholm M.S."/>
            <person name="Nielsen P.H."/>
            <person name="Albertsen M."/>
        </authorList>
    </citation>
    <scope>NUCLEOTIDE SEQUENCE [LARGE SCALE GENOMIC DNA]</scope>
    <source>
        <strain evidence="2">Ribe_18-Q3-R11-54_MAXAC.273</strain>
    </source>
</reference>
<evidence type="ECO:0000313" key="3">
    <source>
        <dbReference type="Proteomes" id="UP000808337"/>
    </source>
</evidence>
<proteinExistence type="predicted"/>
<organism evidence="2 3">
    <name type="scientific">Candidatus Opimibacter skivensis</name>
    <dbReference type="NCBI Taxonomy" id="2982028"/>
    <lineage>
        <taxon>Bacteria</taxon>
        <taxon>Pseudomonadati</taxon>
        <taxon>Bacteroidota</taxon>
        <taxon>Saprospiria</taxon>
        <taxon>Saprospirales</taxon>
        <taxon>Saprospiraceae</taxon>
        <taxon>Candidatus Opimibacter</taxon>
    </lineage>
</organism>
<evidence type="ECO:0008006" key="4">
    <source>
        <dbReference type="Google" id="ProtNLM"/>
    </source>
</evidence>
<protein>
    <recommendedName>
        <fullName evidence="4">Tetratricopeptide repeat protein</fullName>
    </recommendedName>
</protein>
<comment type="caution">
    <text evidence="2">The sequence shown here is derived from an EMBL/GenBank/DDBJ whole genome shotgun (WGS) entry which is preliminary data.</text>
</comment>